<dbReference type="PANTHER" id="PTHR11933:SF5">
    <property type="entry name" value="MITOCHONDRIAL TRNA-SPECIFIC 2-THIOURIDYLASE 1"/>
    <property type="match status" value="1"/>
</dbReference>
<evidence type="ECO:0000256" key="10">
    <source>
        <dbReference type="ARBA" id="ARBA00056575"/>
    </source>
</evidence>
<evidence type="ECO:0000256" key="9">
    <source>
        <dbReference type="ARBA" id="ARBA00051542"/>
    </source>
</evidence>
<comment type="caution">
    <text evidence="11">Lacks conserved residue(s) required for the propagation of feature annotation.</text>
</comment>
<dbReference type="InterPro" id="IPR046885">
    <property type="entry name" value="MnmA-like_C"/>
</dbReference>
<dbReference type="Pfam" id="PF20259">
    <property type="entry name" value="tRNA_Me_trans_M"/>
    <property type="match status" value="1"/>
</dbReference>
<comment type="subcellular location">
    <subcellularLocation>
        <location evidence="11">Cytoplasm</location>
    </subcellularLocation>
</comment>
<organism evidence="14 15">
    <name type="scientific">Lachnospira pectinoschiza</name>
    <dbReference type="NCBI Taxonomy" id="28052"/>
    <lineage>
        <taxon>Bacteria</taxon>
        <taxon>Bacillati</taxon>
        <taxon>Bacillota</taxon>
        <taxon>Clostridia</taxon>
        <taxon>Lachnospirales</taxon>
        <taxon>Lachnospiraceae</taxon>
        <taxon>Lachnospira</taxon>
    </lineage>
</organism>
<feature type="active site" description="Nucleophile" evidence="11">
    <location>
        <position position="102"/>
    </location>
</feature>
<dbReference type="InterPro" id="IPR023382">
    <property type="entry name" value="MnmA-like_central_sf"/>
</dbReference>
<dbReference type="Proteomes" id="UP000187651">
    <property type="component" value="Unassembled WGS sequence"/>
</dbReference>
<dbReference type="SUPFAM" id="SSF52402">
    <property type="entry name" value="Adenine nucleotide alpha hydrolases-like"/>
    <property type="match status" value="1"/>
</dbReference>
<dbReference type="NCBIfam" id="NF001138">
    <property type="entry name" value="PRK00143.1"/>
    <property type="match status" value="1"/>
</dbReference>
<feature type="binding site" evidence="11">
    <location>
        <begin position="7"/>
        <end position="14"/>
    </location>
    <ligand>
        <name>ATP</name>
        <dbReference type="ChEBI" id="CHEBI:30616"/>
    </ligand>
</feature>
<dbReference type="GO" id="GO:0000049">
    <property type="term" value="F:tRNA binding"/>
    <property type="evidence" value="ECO:0007669"/>
    <property type="project" value="UniProtKB-KW"/>
</dbReference>
<dbReference type="RefSeq" id="WP_074520517.1">
    <property type="nucleotide sequence ID" value="NZ_FNHZ01000001.1"/>
</dbReference>
<evidence type="ECO:0000256" key="2">
    <source>
        <dbReference type="ARBA" id="ARBA00022555"/>
    </source>
</evidence>
<dbReference type="OrthoDB" id="9800696at2"/>
<feature type="binding site" evidence="11">
    <location>
        <position position="126"/>
    </location>
    <ligand>
        <name>ATP</name>
        <dbReference type="ChEBI" id="CHEBI:30616"/>
    </ligand>
</feature>
<feature type="domain" description="tRNA-specific 2-thiouridylase MnmA-like C-terminal" evidence="12">
    <location>
        <begin position="280"/>
        <end position="355"/>
    </location>
</feature>
<evidence type="ECO:0000256" key="6">
    <source>
        <dbReference type="ARBA" id="ARBA00022840"/>
    </source>
</evidence>
<dbReference type="InterPro" id="IPR014729">
    <property type="entry name" value="Rossmann-like_a/b/a_fold"/>
</dbReference>
<keyword evidence="2 11" id="KW-0820">tRNA-binding</keyword>
<dbReference type="HAMAP" id="MF_00144">
    <property type="entry name" value="tRNA_thiouridyl_MnmA"/>
    <property type="match status" value="1"/>
</dbReference>
<feature type="site" description="Interaction with tRNA" evidence="11">
    <location>
        <position position="339"/>
    </location>
</feature>
<dbReference type="EC" id="2.8.1.13" evidence="11"/>
<keyword evidence="3 11" id="KW-0808">Transferase</keyword>
<feature type="region of interest" description="Interaction with tRNA" evidence="11">
    <location>
        <begin position="306"/>
        <end position="307"/>
    </location>
</feature>
<comment type="function">
    <text evidence="10 11">Catalyzes the 2-thiolation of uridine at the wobble position (U34) of tRNA, leading to the formation of s(2)U34.</text>
</comment>
<dbReference type="NCBIfam" id="TIGR00420">
    <property type="entry name" value="trmU"/>
    <property type="match status" value="1"/>
</dbReference>
<evidence type="ECO:0000313" key="14">
    <source>
        <dbReference type="EMBL" id="SDM42796.1"/>
    </source>
</evidence>
<dbReference type="GO" id="GO:0005524">
    <property type="term" value="F:ATP binding"/>
    <property type="evidence" value="ECO:0007669"/>
    <property type="project" value="UniProtKB-KW"/>
</dbReference>
<proteinExistence type="inferred from homology"/>
<dbReference type="FunFam" id="2.30.30.280:FF:000001">
    <property type="entry name" value="tRNA-specific 2-thiouridylase MnmA"/>
    <property type="match status" value="1"/>
</dbReference>
<feature type="active site" description="Cysteine persulfide intermediate" evidence="11">
    <location>
        <position position="200"/>
    </location>
</feature>
<evidence type="ECO:0000256" key="1">
    <source>
        <dbReference type="ARBA" id="ARBA00022490"/>
    </source>
</evidence>
<reference evidence="15" key="1">
    <citation type="submission" date="2016-10" db="EMBL/GenBank/DDBJ databases">
        <authorList>
            <person name="Varghese N."/>
            <person name="Submissions S."/>
        </authorList>
    </citation>
    <scope>NUCLEOTIDE SEQUENCE [LARGE SCALE GENOMIC DNA]</scope>
    <source>
        <strain evidence="15">M83</strain>
    </source>
</reference>
<feature type="binding site" evidence="11">
    <location>
        <position position="33"/>
    </location>
    <ligand>
        <name>ATP</name>
        <dbReference type="ChEBI" id="CHEBI:30616"/>
    </ligand>
</feature>
<keyword evidence="4 11" id="KW-0819">tRNA processing</keyword>
<keyword evidence="5 11" id="KW-0547">Nucleotide-binding</keyword>
<dbReference type="GO" id="GO:0103016">
    <property type="term" value="F:tRNA-uridine 2-sulfurtransferase activity"/>
    <property type="evidence" value="ECO:0007669"/>
    <property type="project" value="UniProtKB-EC"/>
</dbReference>
<evidence type="ECO:0000259" key="13">
    <source>
        <dbReference type="Pfam" id="PF20259"/>
    </source>
</evidence>
<keyword evidence="14" id="KW-0489">Methyltransferase</keyword>
<evidence type="ECO:0000259" key="12">
    <source>
        <dbReference type="Pfam" id="PF20258"/>
    </source>
</evidence>
<dbReference type="FunFam" id="3.40.50.620:FF:000115">
    <property type="entry name" value="tRNA-specific 2-thiouridylase MnmA"/>
    <property type="match status" value="1"/>
</dbReference>
<dbReference type="PANTHER" id="PTHR11933">
    <property type="entry name" value="TRNA 5-METHYLAMINOMETHYL-2-THIOURIDYLATE -METHYLTRANSFERASE"/>
    <property type="match status" value="1"/>
</dbReference>
<evidence type="ECO:0000313" key="15">
    <source>
        <dbReference type="Proteomes" id="UP000187651"/>
    </source>
</evidence>
<dbReference type="GO" id="GO:0005737">
    <property type="term" value="C:cytoplasm"/>
    <property type="evidence" value="ECO:0007669"/>
    <property type="project" value="UniProtKB-SubCell"/>
</dbReference>
<evidence type="ECO:0000256" key="5">
    <source>
        <dbReference type="ARBA" id="ARBA00022741"/>
    </source>
</evidence>
<dbReference type="GO" id="GO:0032259">
    <property type="term" value="P:methylation"/>
    <property type="evidence" value="ECO:0007669"/>
    <property type="project" value="UniProtKB-KW"/>
</dbReference>
<name>A0A1G9T5A2_9FIRM</name>
<comment type="similarity">
    <text evidence="11">Belongs to the MnmA/TRMU family.</text>
</comment>
<dbReference type="Gene3D" id="2.30.30.280">
    <property type="entry name" value="Adenine nucleotide alpha hydrolases-like domains"/>
    <property type="match status" value="1"/>
</dbReference>
<keyword evidence="1 11" id="KW-0963">Cytoplasm</keyword>
<keyword evidence="6 11" id="KW-0067">ATP-binding</keyword>
<dbReference type="Pfam" id="PF20258">
    <property type="entry name" value="tRNA_Me_trans_C"/>
    <property type="match status" value="1"/>
</dbReference>
<feature type="site" description="Interaction with tRNA" evidence="11">
    <location>
        <position position="127"/>
    </location>
</feature>
<comment type="catalytic activity">
    <reaction evidence="9 11">
        <text>S-sulfanyl-L-cysteinyl-[protein] + uridine(34) in tRNA + AH2 + ATP = 2-thiouridine(34) in tRNA + L-cysteinyl-[protein] + A + AMP + diphosphate + H(+)</text>
        <dbReference type="Rhea" id="RHEA:47032"/>
        <dbReference type="Rhea" id="RHEA-COMP:10131"/>
        <dbReference type="Rhea" id="RHEA-COMP:11726"/>
        <dbReference type="Rhea" id="RHEA-COMP:11727"/>
        <dbReference type="Rhea" id="RHEA-COMP:11728"/>
        <dbReference type="ChEBI" id="CHEBI:13193"/>
        <dbReference type="ChEBI" id="CHEBI:15378"/>
        <dbReference type="ChEBI" id="CHEBI:17499"/>
        <dbReference type="ChEBI" id="CHEBI:29950"/>
        <dbReference type="ChEBI" id="CHEBI:30616"/>
        <dbReference type="ChEBI" id="CHEBI:33019"/>
        <dbReference type="ChEBI" id="CHEBI:61963"/>
        <dbReference type="ChEBI" id="CHEBI:65315"/>
        <dbReference type="ChEBI" id="CHEBI:87170"/>
        <dbReference type="ChEBI" id="CHEBI:456215"/>
        <dbReference type="EC" id="2.8.1.13"/>
    </reaction>
</comment>
<dbReference type="FunFam" id="2.40.30.10:FF:000023">
    <property type="entry name" value="tRNA-specific 2-thiouridylase MnmA"/>
    <property type="match status" value="1"/>
</dbReference>
<dbReference type="GO" id="GO:0002143">
    <property type="term" value="P:tRNA wobble position uridine thiolation"/>
    <property type="evidence" value="ECO:0007669"/>
    <property type="project" value="TreeGrafter"/>
</dbReference>
<dbReference type="InterPro" id="IPR046884">
    <property type="entry name" value="MnmA-like_central"/>
</dbReference>
<accession>A0A1G9T5A2</accession>
<evidence type="ECO:0000256" key="7">
    <source>
        <dbReference type="ARBA" id="ARBA00022884"/>
    </source>
</evidence>
<dbReference type="CDD" id="cd01998">
    <property type="entry name" value="MnmA_TRMU-like"/>
    <property type="match status" value="1"/>
</dbReference>
<evidence type="ECO:0000256" key="11">
    <source>
        <dbReference type="HAMAP-Rule" id="MF_00144"/>
    </source>
</evidence>
<dbReference type="InterPro" id="IPR004506">
    <property type="entry name" value="MnmA-like"/>
</dbReference>
<evidence type="ECO:0000256" key="3">
    <source>
        <dbReference type="ARBA" id="ARBA00022679"/>
    </source>
</evidence>
<dbReference type="GO" id="GO:0008168">
    <property type="term" value="F:methyltransferase activity"/>
    <property type="evidence" value="ECO:0007669"/>
    <property type="project" value="UniProtKB-KW"/>
</dbReference>
<gene>
    <name evidence="11" type="primary">mnmA</name>
    <name evidence="14" type="ORF">SAMN05216544_0215</name>
</gene>
<dbReference type="EMBL" id="FNHZ01000001">
    <property type="protein sequence ID" value="SDM42796.1"/>
    <property type="molecule type" value="Genomic_DNA"/>
</dbReference>
<dbReference type="Gene3D" id="2.40.30.10">
    <property type="entry name" value="Translation factors"/>
    <property type="match status" value="1"/>
</dbReference>
<keyword evidence="15" id="KW-1185">Reference proteome</keyword>
<feature type="region of interest" description="Interaction with tRNA" evidence="11">
    <location>
        <begin position="150"/>
        <end position="152"/>
    </location>
</feature>
<protein>
    <recommendedName>
        <fullName evidence="11">tRNA-specific 2-thiouridylase MnmA</fullName>
        <ecNumber evidence="11">2.8.1.13</ecNumber>
    </recommendedName>
</protein>
<dbReference type="Pfam" id="PF03054">
    <property type="entry name" value="tRNA_Me_trans"/>
    <property type="match status" value="1"/>
</dbReference>
<evidence type="ECO:0000256" key="4">
    <source>
        <dbReference type="ARBA" id="ARBA00022694"/>
    </source>
</evidence>
<dbReference type="AlphaFoldDB" id="A0A1G9T5A2"/>
<evidence type="ECO:0000256" key="8">
    <source>
        <dbReference type="ARBA" id="ARBA00023157"/>
    </source>
</evidence>
<dbReference type="Gene3D" id="3.40.50.620">
    <property type="entry name" value="HUPs"/>
    <property type="match status" value="1"/>
</dbReference>
<sequence length="361" mass="41162">MKKALIAMSGGVDSSVSAHLMIKRGYDCMGTTMRLYENDMIGEDLLSTCCSLKDTNDARSVCDKIGIPFKILHYENLFREEVMEDFVANYEAGLTPNPCIVCNKRFKFGRLIDKMEEFGMDYVVTGHYARIYYNEETKRYVLKKAVDLSKDQSYVLYNMSQEQLAHTIFPLGEYTKSEVREIALENDFVNAKKHESQDICFVPDGDYVAFMERFRKKSYEPGDFVDLKGNVIGKHKGYVHYTIGQRKGLGIAMGHPVFVVDINPKENKVVIGESEDLFNDTLIADNINLISVPDLYEPRKIKAKIRYAMTEQEATVRQLDDNRIEVKFDKPQRAITKGQAVVLYDGEDVVGGGRIIDIVRN</sequence>
<keyword evidence="8" id="KW-1015">Disulfide bond</keyword>
<feature type="domain" description="tRNA-specific 2-thiouridylase MnmA-like central" evidence="13">
    <location>
        <begin position="210"/>
        <end position="273"/>
    </location>
</feature>
<keyword evidence="7 11" id="KW-0694">RNA-binding</keyword>